<gene>
    <name evidence="2" type="ORF">GLOIN_2v1552569</name>
</gene>
<evidence type="ECO:0000313" key="2">
    <source>
        <dbReference type="EMBL" id="POG76807.1"/>
    </source>
</evidence>
<reference evidence="2 3" key="1">
    <citation type="journal article" date="2013" name="Proc. Natl. Acad. Sci. U.S.A.">
        <title>Genome of an arbuscular mycorrhizal fungus provides insight into the oldest plant symbiosis.</title>
        <authorList>
            <person name="Tisserant E."/>
            <person name="Malbreil M."/>
            <person name="Kuo A."/>
            <person name="Kohler A."/>
            <person name="Symeonidi A."/>
            <person name="Balestrini R."/>
            <person name="Charron P."/>
            <person name="Duensing N."/>
            <person name="Frei Dit Frey N."/>
            <person name="Gianinazzi-Pearson V."/>
            <person name="Gilbert L.B."/>
            <person name="Handa Y."/>
            <person name="Herr J.R."/>
            <person name="Hijri M."/>
            <person name="Koul R."/>
            <person name="Kawaguchi M."/>
            <person name="Krajinski F."/>
            <person name="Lammers P.J."/>
            <person name="Masclaux F.G."/>
            <person name="Murat C."/>
            <person name="Morin E."/>
            <person name="Ndikumana S."/>
            <person name="Pagni M."/>
            <person name="Petitpierre D."/>
            <person name="Requena N."/>
            <person name="Rosikiewicz P."/>
            <person name="Riley R."/>
            <person name="Saito K."/>
            <person name="San Clemente H."/>
            <person name="Shapiro H."/>
            <person name="van Tuinen D."/>
            <person name="Becard G."/>
            <person name="Bonfante P."/>
            <person name="Paszkowski U."/>
            <person name="Shachar-Hill Y.Y."/>
            <person name="Tuskan G.A."/>
            <person name="Young P.W."/>
            <person name="Sanders I.R."/>
            <person name="Henrissat B."/>
            <person name="Rensing S.A."/>
            <person name="Grigoriev I.V."/>
            <person name="Corradi N."/>
            <person name="Roux C."/>
            <person name="Martin F."/>
        </authorList>
    </citation>
    <scope>NUCLEOTIDE SEQUENCE [LARGE SCALE GENOMIC DNA]</scope>
    <source>
        <strain evidence="2 3">DAOM 197198</strain>
    </source>
</reference>
<proteinExistence type="predicted"/>
<keyword evidence="3" id="KW-1185">Reference proteome</keyword>
<comment type="caution">
    <text evidence="2">The sequence shown here is derived from an EMBL/GenBank/DDBJ whole genome shotgun (WGS) entry which is preliminary data.</text>
</comment>
<organism evidence="2 3">
    <name type="scientific">Rhizophagus irregularis (strain DAOM 181602 / DAOM 197198 / MUCL 43194)</name>
    <name type="common">Arbuscular mycorrhizal fungus</name>
    <name type="synonym">Glomus intraradices</name>
    <dbReference type="NCBI Taxonomy" id="747089"/>
    <lineage>
        <taxon>Eukaryota</taxon>
        <taxon>Fungi</taxon>
        <taxon>Fungi incertae sedis</taxon>
        <taxon>Mucoromycota</taxon>
        <taxon>Glomeromycotina</taxon>
        <taxon>Glomeromycetes</taxon>
        <taxon>Glomerales</taxon>
        <taxon>Glomeraceae</taxon>
        <taxon>Rhizophagus</taxon>
    </lineage>
</organism>
<reference evidence="2 3" key="2">
    <citation type="journal article" date="2018" name="New Phytol.">
        <title>High intraspecific genome diversity in the model arbuscular mycorrhizal symbiont Rhizophagus irregularis.</title>
        <authorList>
            <person name="Chen E.C.H."/>
            <person name="Morin E."/>
            <person name="Beaudet D."/>
            <person name="Noel J."/>
            <person name="Yildirir G."/>
            <person name="Ndikumana S."/>
            <person name="Charron P."/>
            <person name="St-Onge C."/>
            <person name="Giorgi J."/>
            <person name="Kruger M."/>
            <person name="Marton T."/>
            <person name="Ropars J."/>
            <person name="Grigoriev I.V."/>
            <person name="Hainaut M."/>
            <person name="Henrissat B."/>
            <person name="Roux C."/>
            <person name="Martin F."/>
            <person name="Corradi N."/>
        </authorList>
    </citation>
    <scope>NUCLEOTIDE SEQUENCE [LARGE SCALE GENOMIC DNA]</scope>
    <source>
        <strain evidence="2 3">DAOM 197198</strain>
    </source>
</reference>
<protein>
    <submittedName>
        <fullName evidence="2">Uncharacterized protein</fullName>
    </submittedName>
</protein>
<accession>A0A2P4QGQ4</accession>
<keyword evidence="1" id="KW-0812">Transmembrane</keyword>
<name>A0A2P4QGQ4_RHIID</name>
<keyword evidence="1" id="KW-0472">Membrane</keyword>
<evidence type="ECO:0000313" key="3">
    <source>
        <dbReference type="Proteomes" id="UP000018888"/>
    </source>
</evidence>
<dbReference type="AlphaFoldDB" id="A0A2P4QGQ4"/>
<dbReference type="Proteomes" id="UP000018888">
    <property type="component" value="Unassembled WGS sequence"/>
</dbReference>
<keyword evidence="1" id="KW-1133">Transmembrane helix</keyword>
<sequence>MFPFSFIFFFSISSIFLSSSLIISFSPFFFFTLSSLSLSTLIYQYTFKEKSINLSCKFVPYSKFSIRNLVSFLS</sequence>
<feature type="transmembrane region" description="Helical" evidence="1">
    <location>
        <begin position="6"/>
        <end position="31"/>
    </location>
</feature>
<dbReference type="EMBL" id="AUPC02000046">
    <property type="protein sequence ID" value="POG76807.1"/>
    <property type="molecule type" value="Genomic_DNA"/>
</dbReference>
<evidence type="ECO:0000256" key="1">
    <source>
        <dbReference type="SAM" id="Phobius"/>
    </source>
</evidence>